<dbReference type="PANTHER" id="PTHR12126">
    <property type="entry name" value="NADH-UBIQUINONE OXIDOREDUCTASE 39 KDA SUBUNIT-RELATED"/>
    <property type="match status" value="1"/>
</dbReference>
<feature type="domain" description="NAD(P)-binding" evidence="1">
    <location>
        <begin position="52"/>
        <end position="175"/>
    </location>
</feature>
<dbReference type="CDD" id="cd05271">
    <property type="entry name" value="NDUFA9_like_SDR_a"/>
    <property type="match status" value="1"/>
</dbReference>
<proteinExistence type="predicted"/>
<dbReference type="AlphaFoldDB" id="A0A5C3LDM3"/>
<dbReference type="EMBL" id="ML210146">
    <property type="protein sequence ID" value="TFK30878.1"/>
    <property type="molecule type" value="Genomic_DNA"/>
</dbReference>
<gene>
    <name evidence="2" type="ORF">FA15DRAFT_699298</name>
</gene>
<reference evidence="2 3" key="1">
    <citation type="journal article" date="2019" name="Nat. Ecol. Evol.">
        <title>Megaphylogeny resolves global patterns of mushroom evolution.</title>
        <authorList>
            <person name="Varga T."/>
            <person name="Krizsan K."/>
            <person name="Foldi C."/>
            <person name="Dima B."/>
            <person name="Sanchez-Garcia M."/>
            <person name="Sanchez-Ramirez S."/>
            <person name="Szollosi G.J."/>
            <person name="Szarkandi J.G."/>
            <person name="Papp V."/>
            <person name="Albert L."/>
            <person name="Andreopoulos W."/>
            <person name="Angelini C."/>
            <person name="Antonin V."/>
            <person name="Barry K.W."/>
            <person name="Bougher N.L."/>
            <person name="Buchanan P."/>
            <person name="Buyck B."/>
            <person name="Bense V."/>
            <person name="Catcheside P."/>
            <person name="Chovatia M."/>
            <person name="Cooper J."/>
            <person name="Damon W."/>
            <person name="Desjardin D."/>
            <person name="Finy P."/>
            <person name="Geml J."/>
            <person name="Haridas S."/>
            <person name="Hughes K."/>
            <person name="Justo A."/>
            <person name="Karasinski D."/>
            <person name="Kautmanova I."/>
            <person name="Kiss B."/>
            <person name="Kocsube S."/>
            <person name="Kotiranta H."/>
            <person name="LaButti K.M."/>
            <person name="Lechner B.E."/>
            <person name="Liimatainen K."/>
            <person name="Lipzen A."/>
            <person name="Lukacs Z."/>
            <person name="Mihaltcheva S."/>
            <person name="Morgado L.N."/>
            <person name="Niskanen T."/>
            <person name="Noordeloos M.E."/>
            <person name="Ohm R.A."/>
            <person name="Ortiz-Santana B."/>
            <person name="Ovrebo C."/>
            <person name="Racz N."/>
            <person name="Riley R."/>
            <person name="Savchenko A."/>
            <person name="Shiryaev A."/>
            <person name="Soop K."/>
            <person name="Spirin V."/>
            <person name="Szebenyi C."/>
            <person name="Tomsovsky M."/>
            <person name="Tulloss R.E."/>
            <person name="Uehling J."/>
            <person name="Grigoriev I.V."/>
            <person name="Vagvolgyi C."/>
            <person name="Papp T."/>
            <person name="Martin F.M."/>
            <person name="Miettinen O."/>
            <person name="Hibbett D.S."/>
            <person name="Nagy L.G."/>
        </authorList>
    </citation>
    <scope>NUCLEOTIDE SEQUENCE [LARGE SCALE GENOMIC DNA]</scope>
    <source>
        <strain evidence="2 3">CBS 121175</strain>
    </source>
</reference>
<dbReference type="STRING" id="230819.A0A5C3LDM3"/>
<name>A0A5C3LDM3_COPMA</name>
<dbReference type="OrthoDB" id="275457at2759"/>
<accession>A0A5C3LDM3</accession>
<dbReference type="InterPro" id="IPR016040">
    <property type="entry name" value="NAD(P)-bd_dom"/>
</dbReference>
<evidence type="ECO:0000259" key="1">
    <source>
        <dbReference type="Pfam" id="PF13460"/>
    </source>
</evidence>
<dbReference type="Proteomes" id="UP000307440">
    <property type="component" value="Unassembled WGS sequence"/>
</dbReference>
<keyword evidence="3" id="KW-1185">Reference proteome</keyword>
<dbReference type="GO" id="GO:0044877">
    <property type="term" value="F:protein-containing complex binding"/>
    <property type="evidence" value="ECO:0007669"/>
    <property type="project" value="TreeGrafter"/>
</dbReference>
<evidence type="ECO:0000313" key="2">
    <source>
        <dbReference type="EMBL" id="TFK30878.1"/>
    </source>
</evidence>
<sequence>MATRKIVLCGAGFLGSVGSPRRIYRGMTVDIIVLGKHMASAIESSTTGAPRHVQISSRNPDKLLQALQKDGVSGRISAVPVDITKPGTLRPAFEGADAIISMVGLLNGTPAEFENIQCKGAENVALAARDVGAQLIHISAIGADPKSDITYAKTKGIGEQLVRDVCPDATIIRPSIVFGPEDQFFNRFARLSQYLPVLPVYNGGTALFQPVYASDIGRVVEAMTRGDPDIENEIRGKILEAGGPQVHSLRQLMHYTLKYVPRWRPVVSLPLSFGLLQARVMEKLPESIFTITTDQIKQMQLDNVVNPNPGPDHLPFHDFLWKHCHQIPTSMHKKVAGYVQ</sequence>
<dbReference type="Gene3D" id="3.40.50.720">
    <property type="entry name" value="NAD(P)-binding Rossmann-like Domain"/>
    <property type="match status" value="1"/>
</dbReference>
<organism evidence="2 3">
    <name type="scientific">Coprinopsis marcescibilis</name>
    <name type="common">Agaric fungus</name>
    <name type="synonym">Psathyrella marcescibilis</name>
    <dbReference type="NCBI Taxonomy" id="230819"/>
    <lineage>
        <taxon>Eukaryota</taxon>
        <taxon>Fungi</taxon>
        <taxon>Dikarya</taxon>
        <taxon>Basidiomycota</taxon>
        <taxon>Agaricomycotina</taxon>
        <taxon>Agaricomycetes</taxon>
        <taxon>Agaricomycetidae</taxon>
        <taxon>Agaricales</taxon>
        <taxon>Agaricineae</taxon>
        <taxon>Psathyrellaceae</taxon>
        <taxon>Coprinopsis</taxon>
    </lineage>
</organism>
<dbReference type="InterPro" id="IPR036291">
    <property type="entry name" value="NAD(P)-bd_dom_sf"/>
</dbReference>
<protein>
    <submittedName>
        <fullName evidence="2">NADH dehydrogenase</fullName>
    </submittedName>
</protein>
<evidence type="ECO:0000313" key="3">
    <source>
        <dbReference type="Proteomes" id="UP000307440"/>
    </source>
</evidence>
<dbReference type="SUPFAM" id="SSF51735">
    <property type="entry name" value="NAD(P)-binding Rossmann-fold domains"/>
    <property type="match status" value="1"/>
</dbReference>
<dbReference type="PANTHER" id="PTHR12126:SF11">
    <property type="entry name" value="NADH DEHYDROGENASE [UBIQUINONE] 1 ALPHA SUBCOMPLEX SUBUNIT 9, MITOCHONDRIAL"/>
    <property type="match status" value="1"/>
</dbReference>
<dbReference type="Pfam" id="PF13460">
    <property type="entry name" value="NAD_binding_10"/>
    <property type="match status" value="1"/>
</dbReference>
<dbReference type="InterPro" id="IPR051207">
    <property type="entry name" value="ComplexI_NDUFA9_subunit"/>
</dbReference>